<protein>
    <submittedName>
        <fullName evidence="1">Uncharacterized protein</fullName>
    </submittedName>
</protein>
<gene>
    <name evidence="1" type="ORF">LCGC14_1487540</name>
</gene>
<dbReference type="AlphaFoldDB" id="A0A0F9J8G6"/>
<evidence type="ECO:0000313" key="1">
    <source>
        <dbReference type="EMBL" id="KKM65808.1"/>
    </source>
</evidence>
<reference evidence="1" key="1">
    <citation type="journal article" date="2015" name="Nature">
        <title>Complex archaea that bridge the gap between prokaryotes and eukaryotes.</title>
        <authorList>
            <person name="Spang A."/>
            <person name="Saw J.H."/>
            <person name="Jorgensen S.L."/>
            <person name="Zaremba-Niedzwiedzka K."/>
            <person name="Martijn J."/>
            <person name="Lind A.E."/>
            <person name="van Eijk R."/>
            <person name="Schleper C."/>
            <person name="Guy L."/>
            <person name="Ettema T.J."/>
        </authorList>
    </citation>
    <scope>NUCLEOTIDE SEQUENCE</scope>
</reference>
<sequence>MEEQKVGRLDKAQRAELKALEGEGQHLQILGGEFRSKQIAFWEELKSKHTLPYGKAHYIKNGFIYTQVMK</sequence>
<proteinExistence type="predicted"/>
<accession>A0A0F9J8G6</accession>
<name>A0A0F9J8G6_9ZZZZ</name>
<comment type="caution">
    <text evidence="1">The sequence shown here is derived from an EMBL/GenBank/DDBJ whole genome shotgun (WGS) entry which is preliminary data.</text>
</comment>
<dbReference type="EMBL" id="LAZR01010656">
    <property type="protein sequence ID" value="KKM65808.1"/>
    <property type="molecule type" value="Genomic_DNA"/>
</dbReference>
<organism evidence="1">
    <name type="scientific">marine sediment metagenome</name>
    <dbReference type="NCBI Taxonomy" id="412755"/>
    <lineage>
        <taxon>unclassified sequences</taxon>
        <taxon>metagenomes</taxon>
        <taxon>ecological metagenomes</taxon>
    </lineage>
</organism>